<dbReference type="AlphaFoldDB" id="A0A1H7VVP0"/>
<dbReference type="SMART" id="SM00278">
    <property type="entry name" value="HhH1"/>
    <property type="match status" value="2"/>
</dbReference>
<dbReference type="InterPro" id="IPR003583">
    <property type="entry name" value="Hlx-hairpin-Hlx_DNA-bd_motif"/>
</dbReference>
<accession>A0A1H7VVP0</accession>
<feature type="domain" description="Helix-hairpin-helix DNA-binding motif class 1" evidence="1">
    <location>
        <begin position="104"/>
        <end position="123"/>
    </location>
</feature>
<dbReference type="InterPro" id="IPR010994">
    <property type="entry name" value="RuvA_2-like"/>
</dbReference>
<dbReference type="Proteomes" id="UP000182719">
    <property type="component" value="Unassembled WGS sequence"/>
</dbReference>
<proteinExistence type="predicted"/>
<feature type="domain" description="Helix-hairpin-helix DNA-binding motif class 1" evidence="1">
    <location>
        <begin position="74"/>
        <end position="93"/>
    </location>
</feature>
<dbReference type="OrthoDB" id="5515367at2"/>
<reference evidence="3" key="1">
    <citation type="submission" date="2016-10" db="EMBL/GenBank/DDBJ databases">
        <authorList>
            <person name="Varghese N."/>
            <person name="Submissions S."/>
        </authorList>
    </citation>
    <scope>NUCLEOTIDE SEQUENCE [LARGE SCALE GENOMIC DNA]</scope>
    <source>
        <strain evidence="3">DSM 17044</strain>
    </source>
</reference>
<dbReference type="EMBL" id="FOAP01000012">
    <property type="protein sequence ID" value="SEM12939.1"/>
    <property type="molecule type" value="Genomic_DNA"/>
</dbReference>
<evidence type="ECO:0000259" key="1">
    <source>
        <dbReference type="SMART" id="SM00278"/>
    </source>
</evidence>
<protein>
    <submittedName>
        <fullName evidence="2">Competence protein ComEA</fullName>
    </submittedName>
</protein>
<dbReference type="RefSeq" id="WP_075008473.1">
    <property type="nucleotide sequence ID" value="NZ_FOAP01000012.1"/>
</dbReference>
<keyword evidence="3" id="KW-1185">Reference proteome</keyword>
<sequence>MNRTGSLAAATLGLLVLGGLARWQWPGASPALDCEPAAVRMAGGVARCGEGAVPTGAQAVALGLKLDLNTASEAELAQLSGVGRSLARKLVEAREAQGRFTSWDEVDAVSGVGPGKLETLRATTELREPPPSGGVW</sequence>
<dbReference type="GO" id="GO:0006281">
    <property type="term" value="P:DNA repair"/>
    <property type="evidence" value="ECO:0007669"/>
    <property type="project" value="InterPro"/>
</dbReference>
<dbReference type="Pfam" id="PF12836">
    <property type="entry name" value="HHH_3"/>
    <property type="match status" value="1"/>
</dbReference>
<gene>
    <name evidence="2" type="ORF">SAMN05444354_11211</name>
</gene>
<dbReference type="PANTHER" id="PTHR21180">
    <property type="entry name" value="ENDONUCLEASE/EXONUCLEASE/PHOSPHATASE FAMILY DOMAIN-CONTAINING PROTEIN 1"/>
    <property type="match status" value="1"/>
</dbReference>
<dbReference type="PANTHER" id="PTHR21180:SF32">
    <property type="entry name" value="ENDONUCLEASE_EXONUCLEASE_PHOSPHATASE FAMILY DOMAIN-CONTAINING PROTEIN 1"/>
    <property type="match status" value="1"/>
</dbReference>
<organism evidence="2 3">
    <name type="scientific">Stigmatella aurantiaca</name>
    <dbReference type="NCBI Taxonomy" id="41"/>
    <lineage>
        <taxon>Bacteria</taxon>
        <taxon>Pseudomonadati</taxon>
        <taxon>Myxococcota</taxon>
        <taxon>Myxococcia</taxon>
        <taxon>Myxococcales</taxon>
        <taxon>Cystobacterineae</taxon>
        <taxon>Archangiaceae</taxon>
        <taxon>Stigmatella</taxon>
    </lineage>
</organism>
<evidence type="ECO:0000313" key="2">
    <source>
        <dbReference type="EMBL" id="SEM12939.1"/>
    </source>
</evidence>
<evidence type="ECO:0000313" key="3">
    <source>
        <dbReference type="Proteomes" id="UP000182719"/>
    </source>
</evidence>
<dbReference type="SUPFAM" id="SSF47781">
    <property type="entry name" value="RuvA domain 2-like"/>
    <property type="match status" value="1"/>
</dbReference>
<name>A0A1H7VVP0_STIAU</name>
<dbReference type="InterPro" id="IPR051675">
    <property type="entry name" value="Endo/Exo/Phosphatase_dom_1"/>
</dbReference>
<dbReference type="Gene3D" id="1.10.150.320">
    <property type="entry name" value="Photosystem II 12 kDa extrinsic protein"/>
    <property type="match status" value="1"/>
</dbReference>
<dbReference type="GO" id="GO:0003677">
    <property type="term" value="F:DNA binding"/>
    <property type="evidence" value="ECO:0007669"/>
    <property type="project" value="InterPro"/>
</dbReference>